<name>A0A8R7R0R8_TRIUA</name>
<feature type="region of interest" description="Disordered" evidence="1">
    <location>
        <begin position="55"/>
        <end position="155"/>
    </location>
</feature>
<dbReference type="Proteomes" id="UP000015106">
    <property type="component" value="Chromosome 7"/>
</dbReference>
<evidence type="ECO:0000313" key="2">
    <source>
        <dbReference type="EnsemblPlants" id="TuG1812G0700002141.01.T01.cds255502"/>
    </source>
</evidence>
<evidence type="ECO:0000313" key="3">
    <source>
        <dbReference type="Proteomes" id="UP000015106"/>
    </source>
</evidence>
<dbReference type="Gramene" id="TuG1812G0700002141.01.T01">
    <property type="protein sequence ID" value="TuG1812G0700002141.01.T01.cds255502"/>
    <property type="gene ID" value="TuG1812G0700002141.01"/>
</dbReference>
<keyword evidence="3" id="KW-1185">Reference proteome</keyword>
<feature type="compositionally biased region" description="Polar residues" evidence="1">
    <location>
        <begin position="64"/>
        <end position="78"/>
    </location>
</feature>
<feature type="compositionally biased region" description="Polar residues" evidence="1">
    <location>
        <begin position="89"/>
        <end position="106"/>
    </location>
</feature>
<reference evidence="3" key="1">
    <citation type="journal article" date="2013" name="Nature">
        <title>Draft genome of the wheat A-genome progenitor Triticum urartu.</title>
        <authorList>
            <person name="Ling H.Q."/>
            <person name="Zhao S."/>
            <person name="Liu D."/>
            <person name="Wang J."/>
            <person name="Sun H."/>
            <person name="Zhang C."/>
            <person name="Fan H."/>
            <person name="Li D."/>
            <person name="Dong L."/>
            <person name="Tao Y."/>
            <person name="Gao C."/>
            <person name="Wu H."/>
            <person name="Li Y."/>
            <person name="Cui Y."/>
            <person name="Guo X."/>
            <person name="Zheng S."/>
            <person name="Wang B."/>
            <person name="Yu K."/>
            <person name="Liang Q."/>
            <person name="Yang W."/>
            <person name="Lou X."/>
            <person name="Chen J."/>
            <person name="Feng M."/>
            <person name="Jian J."/>
            <person name="Zhang X."/>
            <person name="Luo G."/>
            <person name="Jiang Y."/>
            <person name="Liu J."/>
            <person name="Wang Z."/>
            <person name="Sha Y."/>
            <person name="Zhang B."/>
            <person name="Wu H."/>
            <person name="Tang D."/>
            <person name="Shen Q."/>
            <person name="Xue P."/>
            <person name="Zou S."/>
            <person name="Wang X."/>
            <person name="Liu X."/>
            <person name="Wang F."/>
            <person name="Yang Y."/>
            <person name="An X."/>
            <person name="Dong Z."/>
            <person name="Zhang K."/>
            <person name="Zhang X."/>
            <person name="Luo M.C."/>
            <person name="Dvorak J."/>
            <person name="Tong Y."/>
            <person name="Wang J."/>
            <person name="Yang H."/>
            <person name="Li Z."/>
            <person name="Wang D."/>
            <person name="Zhang A."/>
            <person name="Wang J."/>
        </authorList>
    </citation>
    <scope>NUCLEOTIDE SEQUENCE</scope>
    <source>
        <strain evidence="3">cv. G1812</strain>
    </source>
</reference>
<sequence>MGTVITSTEHGQEFLLDRRTPSSLPLRIGATASKLATPPPQQHFAIIAEKSVSLPRPAQPGAHNHTTSTSTAENSPSSLHARPRDAGPHTSQLPTDDCVTAQQPRSDPSGPLHHLQHPRPRRPRGAPRRRREGRDMLGRRKHSLSWPSTTTPPRPNRAAAALTHQVLCRWLQEGPPRCDQLLL</sequence>
<organism evidence="2 3">
    <name type="scientific">Triticum urartu</name>
    <name type="common">Red wild einkorn</name>
    <name type="synonym">Crithodium urartu</name>
    <dbReference type="NCBI Taxonomy" id="4572"/>
    <lineage>
        <taxon>Eukaryota</taxon>
        <taxon>Viridiplantae</taxon>
        <taxon>Streptophyta</taxon>
        <taxon>Embryophyta</taxon>
        <taxon>Tracheophyta</taxon>
        <taxon>Spermatophyta</taxon>
        <taxon>Magnoliopsida</taxon>
        <taxon>Liliopsida</taxon>
        <taxon>Poales</taxon>
        <taxon>Poaceae</taxon>
        <taxon>BOP clade</taxon>
        <taxon>Pooideae</taxon>
        <taxon>Triticodae</taxon>
        <taxon>Triticeae</taxon>
        <taxon>Triticinae</taxon>
        <taxon>Triticum</taxon>
    </lineage>
</organism>
<dbReference type="AlphaFoldDB" id="A0A8R7R0R8"/>
<protein>
    <submittedName>
        <fullName evidence="2">Uncharacterized protein</fullName>
    </submittedName>
</protein>
<proteinExistence type="predicted"/>
<evidence type="ECO:0000256" key="1">
    <source>
        <dbReference type="SAM" id="MobiDB-lite"/>
    </source>
</evidence>
<reference evidence="2" key="3">
    <citation type="submission" date="2022-06" db="UniProtKB">
        <authorList>
            <consortium name="EnsemblPlants"/>
        </authorList>
    </citation>
    <scope>IDENTIFICATION</scope>
</reference>
<dbReference type="EnsemblPlants" id="TuG1812G0700002141.01.T01">
    <property type="protein sequence ID" value="TuG1812G0700002141.01.T01.cds255502"/>
    <property type="gene ID" value="TuG1812G0700002141.01"/>
</dbReference>
<reference evidence="2" key="2">
    <citation type="submission" date="2018-03" db="EMBL/GenBank/DDBJ databases">
        <title>The Triticum urartu genome reveals the dynamic nature of wheat genome evolution.</title>
        <authorList>
            <person name="Ling H."/>
            <person name="Ma B."/>
            <person name="Shi X."/>
            <person name="Liu H."/>
            <person name="Dong L."/>
            <person name="Sun H."/>
            <person name="Cao Y."/>
            <person name="Gao Q."/>
            <person name="Zheng S."/>
            <person name="Li Y."/>
            <person name="Yu Y."/>
            <person name="Du H."/>
            <person name="Qi M."/>
            <person name="Li Y."/>
            <person name="Yu H."/>
            <person name="Cui Y."/>
            <person name="Wang N."/>
            <person name="Chen C."/>
            <person name="Wu H."/>
            <person name="Zhao Y."/>
            <person name="Zhang J."/>
            <person name="Li Y."/>
            <person name="Zhou W."/>
            <person name="Zhang B."/>
            <person name="Hu W."/>
            <person name="Eijk M."/>
            <person name="Tang J."/>
            <person name="Witsenboer H."/>
            <person name="Zhao S."/>
            <person name="Li Z."/>
            <person name="Zhang A."/>
            <person name="Wang D."/>
            <person name="Liang C."/>
        </authorList>
    </citation>
    <scope>NUCLEOTIDE SEQUENCE [LARGE SCALE GENOMIC DNA]</scope>
    <source>
        <strain evidence="2">cv. G1812</strain>
    </source>
</reference>
<accession>A0A8R7R0R8</accession>
<feature type="compositionally biased region" description="Basic residues" evidence="1">
    <location>
        <begin position="114"/>
        <end position="131"/>
    </location>
</feature>